<accession>A0ABD2PMP4</accession>
<evidence type="ECO:0000313" key="2">
    <source>
        <dbReference type="EMBL" id="KAL3308152.1"/>
    </source>
</evidence>
<reference evidence="2 3" key="1">
    <citation type="submission" date="2024-11" db="EMBL/GenBank/DDBJ databases">
        <title>Adaptive evolution of stress response genes in parasites aligns with host niche diversity.</title>
        <authorList>
            <person name="Hahn C."/>
            <person name="Resl P."/>
        </authorList>
    </citation>
    <scope>NUCLEOTIDE SEQUENCE [LARGE SCALE GENOMIC DNA]</scope>
    <source>
        <strain evidence="2">EGGRZ-B1_66</strain>
        <tissue evidence="2">Body</tissue>
    </source>
</reference>
<dbReference type="Proteomes" id="UP001626550">
    <property type="component" value="Unassembled WGS sequence"/>
</dbReference>
<dbReference type="AlphaFoldDB" id="A0ABD2PMP4"/>
<organism evidence="2 3">
    <name type="scientific">Cichlidogyrus casuarinus</name>
    <dbReference type="NCBI Taxonomy" id="1844966"/>
    <lineage>
        <taxon>Eukaryota</taxon>
        <taxon>Metazoa</taxon>
        <taxon>Spiralia</taxon>
        <taxon>Lophotrochozoa</taxon>
        <taxon>Platyhelminthes</taxon>
        <taxon>Monogenea</taxon>
        <taxon>Monopisthocotylea</taxon>
        <taxon>Dactylogyridea</taxon>
        <taxon>Ancyrocephalidae</taxon>
        <taxon>Cichlidogyrus</taxon>
    </lineage>
</organism>
<gene>
    <name evidence="2" type="ORF">Ciccas_013322</name>
</gene>
<sequence>MEEMEDPDDGTSSSGGVLHHHVNLVGEAVSLVQGVTHHSSTAAESNSLMQIDTSTEAGSIQDSITPLHLHNSRTNSNNSSDDEAASQHYSDEQTPNLVHDC</sequence>
<keyword evidence="3" id="KW-1185">Reference proteome</keyword>
<feature type="compositionally biased region" description="Polar residues" evidence="1">
    <location>
        <begin position="92"/>
        <end position="101"/>
    </location>
</feature>
<name>A0ABD2PMP4_9PLAT</name>
<comment type="caution">
    <text evidence="2">The sequence shown here is derived from an EMBL/GenBank/DDBJ whole genome shotgun (WGS) entry which is preliminary data.</text>
</comment>
<protein>
    <recommendedName>
        <fullName evidence="4">Forkhead box P2</fullName>
    </recommendedName>
</protein>
<feature type="region of interest" description="Disordered" evidence="1">
    <location>
        <begin position="1"/>
        <end position="21"/>
    </location>
</feature>
<proteinExistence type="predicted"/>
<evidence type="ECO:0000313" key="3">
    <source>
        <dbReference type="Proteomes" id="UP001626550"/>
    </source>
</evidence>
<evidence type="ECO:0000256" key="1">
    <source>
        <dbReference type="SAM" id="MobiDB-lite"/>
    </source>
</evidence>
<dbReference type="EMBL" id="JBJKFK010005759">
    <property type="protein sequence ID" value="KAL3308152.1"/>
    <property type="molecule type" value="Genomic_DNA"/>
</dbReference>
<evidence type="ECO:0008006" key="4">
    <source>
        <dbReference type="Google" id="ProtNLM"/>
    </source>
</evidence>
<feature type="region of interest" description="Disordered" evidence="1">
    <location>
        <begin position="68"/>
        <end position="101"/>
    </location>
</feature>